<keyword evidence="8" id="KW-1278">Translocase</keyword>
<evidence type="ECO:0000256" key="2">
    <source>
        <dbReference type="ARBA" id="ARBA00012944"/>
    </source>
</evidence>
<feature type="transmembrane region" description="Helical" evidence="16">
    <location>
        <begin position="121"/>
        <end position="145"/>
    </location>
</feature>
<comment type="subcellular location">
    <subcellularLocation>
        <location evidence="1">Mitochondrion inner membrane</location>
        <topology evidence="1">Multi-pass membrane protein</topology>
    </subcellularLocation>
</comment>
<dbReference type="InterPro" id="IPR018393">
    <property type="entry name" value="NADHpl_OxRdtase_5_subgr"/>
</dbReference>
<feature type="transmembrane region" description="Helical" evidence="16">
    <location>
        <begin position="199"/>
        <end position="221"/>
    </location>
</feature>
<evidence type="ECO:0000313" key="20">
    <source>
        <dbReference type="EMBL" id="BAR91466.1"/>
    </source>
</evidence>
<dbReference type="InterPro" id="IPR001750">
    <property type="entry name" value="ND/Mrp_TM"/>
</dbReference>
<evidence type="ECO:0000259" key="19">
    <source>
        <dbReference type="Pfam" id="PF06455"/>
    </source>
</evidence>
<evidence type="ECO:0000256" key="12">
    <source>
        <dbReference type="ARBA" id="ARBA00023075"/>
    </source>
</evidence>
<keyword evidence="4 16" id="KW-0813">Transport</keyword>
<comment type="function">
    <text evidence="16">Core subunit of the mitochondrial membrane respiratory chain NADH dehydrogenase (Complex I) which catalyzes electron transfer from NADH through the respiratory chain, using ubiquinone as an electron acceptor. Essential for the catalytic activity and assembly of complex I.</text>
</comment>
<feature type="domain" description="NADH dehydrogenase subunit 5 C-terminal" evidence="19">
    <location>
        <begin position="421"/>
        <end position="598"/>
    </location>
</feature>
<evidence type="ECO:0000256" key="5">
    <source>
        <dbReference type="ARBA" id="ARBA00022660"/>
    </source>
</evidence>
<keyword evidence="7" id="KW-0999">Mitochondrion inner membrane</keyword>
<feature type="transmembrane region" description="Helical" evidence="16">
    <location>
        <begin position="406"/>
        <end position="427"/>
    </location>
</feature>
<gene>
    <name evidence="20" type="primary">nad5</name>
    <name evidence="20" type="synonym">ND5</name>
</gene>
<dbReference type="EMBL" id="LC033572">
    <property type="protein sequence ID" value="BAR91466.1"/>
    <property type="molecule type" value="Genomic_DNA"/>
</dbReference>
<evidence type="ECO:0000256" key="6">
    <source>
        <dbReference type="ARBA" id="ARBA00022692"/>
    </source>
</evidence>
<dbReference type="GO" id="GO:0042773">
    <property type="term" value="P:ATP synthesis coupled electron transport"/>
    <property type="evidence" value="ECO:0007669"/>
    <property type="project" value="InterPro"/>
</dbReference>
<dbReference type="GO" id="GO:0015990">
    <property type="term" value="P:electron transport coupled proton transport"/>
    <property type="evidence" value="ECO:0007669"/>
    <property type="project" value="TreeGrafter"/>
</dbReference>
<feature type="transmembrane region" description="Helical" evidence="16">
    <location>
        <begin position="453"/>
        <end position="472"/>
    </location>
</feature>
<comment type="catalytic activity">
    <reaction evidence="15 16">
        <text>a ubiquinone + NADH + 5 H(+)(in) = a ubiquinol + NAD(+) + 4 H(+)(out)</text>
        <dbReference type="Rhea" id="RHEA:29091"/>
        <dbReference type="Rhea" id="RHEA-COMP:9565"/>
        <dbReference type="Rhea" id="RHEA-COMP:9566"/>
        <dbReference type="ChEBI" id="CHEBI:15378"/>
        <dbReference type="ChEBI" id="CHEBI:16389"/>
        <dbReference type="ChEBI" id="CHEBI:17976"/>
        <dbReference type="ChEBI" id="CHEBI:57540"/>
        <dbReference type="ChEBI" id="CHEBI:57945"/>
        <dbReference type="EC" id="7.1.1.2"/>
    </reaction>
</comment>
<comment type="similarity">
    <text evidence="16">Belongs to the complex I subunit 5 family.</text>
</comment>
<evidence type="ECO:0000256" key="14">
    <source>
        <dbReference type="ARBA" id="ARBA00023136"/>
    </source>
</evidence>
<evidence type="ECO:0000256" key="10">
    <source>
        <dbReference type="ARBA" id="ARBA00022989"/>
    </source>
</evidence>
<dbReference type="Pfam" id="PF00662">
    <property type="entry name" value="Proton_antipo_N"/>
    <property type="match status" value="1"/>
</dbReference>
<dbReference type="Pfam" id="PF06455">
    <property type="entry name" value="NADH5_C"/>
    <property type="match status" value="1"/>
</dbReference>
<keyword evidence="10 16" id="KW-1133">Transmembrane helix</keyword>
<evidence type="ECO:0000256" key="11">
    <source>
        <dbReference type="ARBA" id="ARBA00023027"/>
    </source>
</evidence>
<dbReference type="EC" id="7.1.1.2" evidence="2 16"/>
<evidence type="ECO:0000256" key="3">
    <source>
        <dbReference type="ARBA" id="ARBA00021096"/>
    </source>
</evidence>
<proteinExistence type="inferred from homology"/>
<keyword evidence="9" id="KW-0249">Electron transport</keyword>
<sequence length="610" mass="67945">MWSMSSNIVALTSVIVSIIFIIEPLINPQTETFFLQAKNAVKMAFFVSLAPLFFLLRETSTISSTNMKWLNLETSTLPFTIQSDTYTIIFLPIAFLVTWSILEFSIWYMEIDHNICVFFKYLLIFLLAMVLLVSAGNLFLFFISWEGVGFMSFLLIGWYHGRSNAASAALQAVLYNRVGDIGFMLAFCWLIKNTQSLELTYILSLPTSTIILLGFISAAASKSAQFGFHPWLASAMEGPTPVSALLHSSTMVVAGIFLLIRIHPLLSQNSMALTICLCLGAVSTFYAASYALAQNDIKKIVAYSTSSQLGLMMVAIGLNLPYLAFFHICTHAFFKAMLFLCSGFIIHSLNEEQDIRKMGGLQYALPMTTTCISTGSFALMGFPFLAGFYSKDAIIEAATTSYTNSMALLLTLIATAFTAVYSMRMIYYASMMHPRMNPTLLYNEMDSRVLKPLLRLVIGSIMAGLLIFFVTLPDMPITHTMPPHMKLTALIVTILAFAMAHDLAKTYWVLPSKDTALSKDYNPLVFNPVVHRTTTTIILSSASQIIAHILESILLKMLGPGPFEHFQSTPIKVIRVSQTGLIKTYLSIFFITLVLVILTPTFWYTNMTVF</sequence>
<feature type="transmembrane region" description="Helical" evidence="16">
    <location>
        <begin position="242"/>
        <end position="260"/>
    </location>
</feature>
<protein>
    <recommendedName>
        <fullName evidence="3 16">NADH-ubiquinone oxidoreductase chain 5</fullName>
        <ecNumber evidence="2 16">7.1.1.2</ecNumber>
    </recommendedName>
</protein>
<dbReference type="Pfam" id="PF00361">
    <property type="entry name" value="Proton_antipo_M"/>
    <property type="match status" value="1"/>
</dbReference>
<dbReference type="PRINTS" id="PR01434">
    <property type="entry name" value="NADHDHGNASE5"/>
</dbReference>
<dbReference type="NCBIfam" id="TIGR01974">
    <property type="entry name" value="NDH_I_L"/>
    <property type="match status" value="1"/>
</dbReference>
<dbReference type="AlphaFoldDB" id="A0A0H5AVB8"/>
<evidence type="ECO:0000256" key="8">
    <source>
        <dbReference type="ARBA" id="ARBA00022967"/>
    </source>
</evidence>
<accession>A0A0H5AVB8</accession>
<dbReference type="PANTHER" id="PTHR42829:SF2">
    <property type="entry name" value="NADH-UBIQUINONE OXIDOREDUCTASE CHAIN 5"/>
    <property type="match status" value="1"/>
</dbReference>
<feature type="transmembrane region" description="Helical" evidence="16">
    <location>
        <begin position="86"/>
        <end position="109"/>
    </location>
</feature>
<feature type="transmembrane region" description="Helical" evidence="16">
    <location>
        <begin position="484"/>
        <end position="504"/>
    </location>
</feature>
<feature type="domain" description="NADH-Ubiquinone oxidoreductase (complex I) chain 5 N-terminal" evidence="18">
    <location>
        <begin position="69"/>
        <end position="119"/>
    </location>
</feature>
<evidence type="ECO:0000256" key="13">
    <source>
        <dbReference type="ARBA" id="ARBA00023128"/>
    </source>
</evidence>
<evidence type="ECO:0000256" key="4">
    <source>
        <dbReference type="ARBA" id="ARBA00022448"/>
    </source>
</evidence>
<feature type="transmembrane region" description="Helical" evidence="16">
    <location>
        <begin position="585"/>
        <end position="604"/>
    </location>
</feature>
<evidence type="ECO:0000259" key="17">
    <source>
        <dbReference type="Pfam" id="PF00361"/>
    </source>
</evidence>
<reference evidence="20" key="1">
    <citation type="submission" date="2015-03" db="EMBL/GenBank/DDBJ databases">
        <title>Genetic population structure and demographic history of an endangered frog, Babina holsti.</title>
        <authorList>
            <person name="Kakehashi R."/>
            <person name="Igawa T."/>
            <person name="Sumida M."/>
        </authorList>
    </citation>
    <scope>NUCLEOTIDE SEQUENCE</scope>
</reference>
<keyword evidence="14 16" id="KW-0472">Membrane</keyword>
<evidence type="ECO:0000256" key="9">
    <source>
        <dbReference type="ARBA" id="ARBA00022982"/>
    </source>
</evidence>
<feature type="domain" description="NADH:quinone oxidoreductase/Mrp antiporter transmembrane" evidence="17">
    <location>
        <begin position="135"/>
        <end position="417"/>
    </location>
</feature>
<feature type="transmembrane region" description="Helical" evidence="16">
    <location>
        <begin position="272"/>
        <end position="293"/>
    </location>
</feature>
<keyword evidence="13 16" id="KW-0496">Mitochondrion</keyword>
<dbReference type="GO" id="GO:0008137">
    <property type="term" value="F:NADH dehydrogenase (ubiquinone) activity"/>
    <property type="evidence" value="ECO:0007669"/>
    <property type="project" value="UniProtKB-EC"/>
</dbReference>
<dbReference type="PANTHER" id="PTHR42829">
    <property type="entry name" value="NADH-UBIQUINONE OXIDOREDUCTASE CHAIN 5"/>
    <property type="match status" value="1"/>
</dbReference>
<keyword evidence="11 16" id="KW-0520">NAD</keyword>
<keyword evidence="5" id="KW-0679">Respiratory chain</keyword>
<organism evidence="20">
    <name type="scientific">Babina holsti</name>
    <name type="common">Holst's frog</name>
    <name type="synonym">Rana holsti</name>
    <dbReference type="NCBI Taxonomy" id="658163"/>
    <lineage>
        <taxon>Eukaryota</taxon>
        <taxon>Metazoa</taxon>
        <taxon>Chordata</taxon>
        <taxon>Craniata</taxon>
        <taxon>Vertebrata</taxon>
        <taxon>Euteleostomi</taxon>
        <taxon>Amphibia</taxon>
        <taxon>Batrachia</taxon>
        <taxon>Anura</taxon>
        <taxon>Neobatrachia</taxon>
        <taxon>Ranoidea</taxon>
        <taxon>Ranidae</taxon>
        <taxon>Babina</taxon>
    </lineage>
</organism>
<keyword evidence="12 16" id="KW-0830">Ubiquinone</keyword>
<name>A0A0H5AVB8_BABHO</name>
<dbReference type="InterPro" id="IPR010934">
    <property type="entry name" value="NADH_DH_su5_C"/>
</dbReference>
<evidence type="ECO:0000256" key="7">
    <source>
        <dbReference type="ARBA" id="ARBA00022792"/>
    </source>
</evidence>
<feature type="transmembrane region" description="Helical" evidence="16">
    <location>
        <begin position="6"/>
        <end position="27"/>
    </location>
</feature>
<dbReference type="GO" id="GO:0003954">
    <property type="term" value="F:NADH dehydrogenase activity"/>
    <property type="evidence" value="ECO:0007669"/>
    <property type="project" value="TreeGrafter"/>
</dbReference>
<evidence type="ECO:0000259" key="18">
    <source>
        <dbReference type="Pfam" id="PF00662"/>
    </source>
</evidence>
<evidence type="ECO:0000256" key="15">
    <source>
        <dbReference type="ARBA" id="ARBA00049551"/>
    </source>
</evidence>
<evidence type="ECO:0000256" key="1">
    <source>
        <dbReference type="ARBA" id="ARBA00004448"/>
    </source>
</evidence>
<evidence type="ECO:0000256" key="16">
    <source>
        <dbReference type="RuleBase" id="RU003404"/>
    </source>
</evidence>
<geneLocation type="mitochondrion" evidence="20"/>
<dbReference type="GO" id="GO:0005743">
    <property type="term" value="C:mitochondrial inner membrane"/>
    <property type="evidence" value="ECO:0007669"/>
    <property type="project" value="UniProtKB-SubCell"/>
</dbReference>
<keyword evidence="6 16" id="KW-0812">Transmembrane</keyword>
<dbReference type="InterPro" id="IPR003945">
    <property type="entry name" value="NU5C-like"/>
</dbReference>
<feature type="transmembrane region" description="Helical" evidence="16">
    <location>
        <begin position="361"/>
        <end position="386"/>
    </location>
</feature>
<dbReference type="InterPro" id="IPR001516">
    <property type="entry name" value="Proton_antipo_N"/>
</dbReference>